<gene>
    <name evidence="2" type="ORF">C8N44_120101</name>
</gene>
<feature type="region of interest" description="Disordered" evidence="1">
    <location>
        <begin position="320"/>
        <end position="345"/>
    </location>
</feature>
<evidence type="ECO:0000313" key="2">
    <source>
        <dbReference type="EMBL" id="PTX45745.1"/>
    </source>
</evidence>
<keyword evidence="3" id="KW-1185">Reference proteome</keyword>
<dbReference type="RefSeq" id="WP_146178851.1">
    <property type="nucleotide sequence ID" value="NZ_BMEZ01000008.1"/>
</dbReference>
<organism evidence="2 3">
    <name type="scientific">Allosediminivita pacifica</name>
    <dbReference type="NCBI Taxonomy" id="1267769"/>
    <lineage>
        <taxon>Bacteria</taxon>
        <taxon>Pseudomonadati</taxon>
        <taxon>Pseudomonadota</taxon>
        <taxon>Alphaproteobacteria</taxon>
        <taxon>Rhodobacterales</taxon>
        <taxon>Paracoccaceae</taxon>
        <taxon>Allosediminivita</taxon>
    </lineage>
</organism>
<dbReference type="OrthoDB" id="7846016at2"/>
<dbReference type="AlphaFoldDB" id="A0A2T6APK8"/>
<evidence type="ECO:0000313" key="3">
    <source>
        <dbReference type="Proteomes" id="UP000244069"/>
    </source>
</evidence>
<comment type="caution">
    <text evidence="2">The sequence shown here is derived from an EMBL/GenBank/DDBJ whole genome shotgun (WGS) entry which is preliminary data.</text>
</comment>
<proteinExistence type="predicted"/>
<dbReference type="EMBL" id="QBKN01000020">
    <property type="protein sequence ID" value="PTX45745.1"/>
    <property type="molecule type" value="Genomic_DNA"/>
</dbReference>
<reference evidence="2 3" key="1">
    <citation type="submission" date="2018-04" db="EMBL/GenBank/DDBJ databases">
        <title>Genomic Encyclopedia of Archaeal and Bacterial Type Strains, Phase II (KMG-II): from individual species to whole genera.</title>
        <authorList>
            <person name="Goeker M."/>
        </authorList>
    </citation>
    <scope>NUCLEOTIDE SEQUENCE [LARGE SCALE GENOMIC DNA]</scope>
    <source>
        <strain evidence="2 3">DSM 29329</strain>
    </source>
</reference>
<accession>A0A2T6APK8</accession>
<sequence length="369" mass="38809">MSGQPVYIASLAMVPAMAAVLMPQGGGASPVLLGLAGAGGLWAMVSSLTGGLSLATGPGRLLRPAAPRMVGSMLSLPSPEVQKTLLAAAVAEGRGDGTPGTSSDKPARRGRLLQRMLGLWGHRSVESLSRGEVLELYALFRLLEADKALAGDLARLFHRPDAVLALRDQLDAYGGLSERCRQDLTLATTDLLWQAGQATGSLIGLESLCVDDPDLWHHVVLAHDATDPASRATALWCVRQPGCDRSTVAAYLSGIARTRALSAAARRGDHEFCEAIAVVLRQWRDEIYARDRIGLAPAEIGGGADADFARELDTLAEKTGAPRLPAPEGLSAHHAGRAPQPRPAWCPTTGLLISAPRPADYRPMQPAAA</sequence>
<evidence type="ECO:0000256" key="1">
    <source>
        <dbReference type="SAM" id="MobiDB-lite"/>
    </source>
</evidence>
<dbReference type="Proteomes" id="UP000244069">
    <property type="component" value="Unassembled WGS sequence"/>
</dbReference>
<name>A0A2T6APK8_9RHOB</name>
<protein>
    <submittedName>
        <fullName evidence="2">Uncharacterized protein</fullName>
    </submittedName>
</protein>